<protein>
    <recommendedName>
        <fullName evidence="5">Phospholipase A1</fullName>
        <ecNumber evidence="5">3.1.1.-</ecNumber>
    </recommendedName>
</protein>
<feature type="domain" description="Fungal lipase-type" evidence="6">
    <location>
        <begin position="141"/>
        <end position="307"/>
    </location>
</feature>
<dbReference type="Gene3D" id="3.40.50.1820">
    <property type="entry name" value="alpha/beta hydrolase"/>
    <property type="match status" value="1"/>
</dbReference>
<dbReference type="Proteomes" id="UP001345219">
    <property type="component" value="Chromosome 8"/>
</dbReference>
<sequence>MPQGANKAGHTTAGETENSIVEKWRILSGESNWEGLLDPLDIDLRRYIIHYGDMTQATYDCFNSEKASKYVGSSRYSKRDFFSKVGLVKGNPLNYRVTRFLYATSEIELPKVFVINESSWIGYVAVATDEGKTVLGRRDIVVAWRGTVEDLEWTEDLEFNLVSASEMLIEDDHGRVSDHDPKVHAGWYSIYTSADPGSRFCKMSARDQVLREIKRLMEKFKNEEVTITLTGHSMGAALATLNAVDIVANRFNEPQTTTQRKACPVTAIVFASPKLGDSGFRDLFSKLENLHILRITNDPDVIPLYPLLGFSEIGHELVIDTRRSPFLKRRPLDFSMWHNMETHLHGVAGMQGRNGGFELVIGRDVALVNKRIDGLREEYGVPPSWWCEKNKGMVQNEDGSWILMDHEGEEDDDDDVL</sequence>
<evidence type="ECO:0000256" key="5">
    <source>
        <dbReference type="RuleBase" id="RU367093"/>
    </source>
</evidence>
<dbReference type="AlphaFoldDB" id="A0AAN7PXQ6"/>
<dbReference type="GO" id="GO:0016042">
    <property type="term" value="P:lipid catabolic process"/>
    <property type="evidence" value="ECO:0007669"/>
    <property type="project" value="UniProtKB-UniRule"/>
</dbReference>
<dbReference type="InterPro" id="IPR002921">
    <property type="entry name" value="Fungal_lipase-type"/>
</dbReference>
<dbReference type="CDD" id="cd00519">
    <property type="entry name" value="Lipase_3"/>
    <property type="match status" value="1"/>
</dbReference>
<dbReference type="SUPFAM" id="SSF53474">
    <property type="entry name" value="alpha/beta-Hydrolases"/>
    <property type="match status" value="1"/>
</dbReference>
<dbReference type="GO" id="GO:0005737">
    <property type="term" value="C:cytoplasm"/>
    <property type="evidence" value="ECO:0007669"/>
    <property type="project" value="UniProtKB-ARBA"/>
</dbReference>
<comment type="similarity">
    <text evidence="1 5">Belongs to the AB hydrolase superfamily. Lipase family.</text>
</comment>
<accession>A0AAN7PXQ6</accession>
<dbReference type="PANTHER" id="PTHR31828:SF1">
    <property type="entry name" value="PHOSPHOLIPASE A1-IIGAMMA"/>
    <property type="match status" value="1"/>
</dbReference>
<dbReference type="EMBL" id="JAXIOK010000014">
    <property type="protein sequence ID" value="KAK4755583.1"/>
    <property type="molecule type" value="Genomic_DNA"/>
</dbReference>
<dbReference type="InterPro" id="IPR029058">
    <property type="entry name" value="AB_hydrolase_fold"/>
</dbReference>
<keyword evidence="2 5" id="KW-0378">Hydrolase</keyword>
<evidence type="ECO:0000256" key="3">
    <source>
        <dbReference type="ARBA" id="ARBA00022963"/>
    </source>
</evidence>
<reference evidence="7 8" key="1">
    <citation type="journal article" date="2023" name="Hortic Res">
        <title>Pangenome of water caltrop reveals structural variations and asymmetric subgenome divergence after allopolyploidization.</title>
        <authorList>
            <person name="Zhang X."/>
            <person name="Chen Y."/>
            <person name="Wang L."/>
            <person name="Yuan Y."/>
            <person name="Fang M."/>
            <person name="Shi L."/>
            <person name="Lu R."/>
            <person name="Comes H.P."/>
            <person name="Ma Y."/>
            <person name="Chen Y."/>
            <person name="Huang G."/>
            <person name="Zhou Y."/>
            <person name="Zheng Z."/>
            <person name="Qiu Y."/>
        </authorList>
    </citation>
    <scope>NUCLEOTIDE SEQUENCE [LARGE SCALE GENOMIC DNA]</scope>
    <source>
        <tissue evidence="7">Roots</tissue>
    </source>
</reference>
<dbReference type="Pfam" id="PF01764">
    <property type="entry name" value="Lipase_3"/>
    <property type="match status" value="1"/>
</dbReference>
<keyword evidence="4 5" id="KW-0443">Lipid metabolism</keyword>
<dbReference type="EC" id="3.1.1.-" evidence="5"/>
<evidence type="ECO:0000256" key="1">
    <source>
        <dbReference type="ARBA" id="ARBA00010701"/>
    </source>
</evidence>
<comment type="caution">
    <text evidence="7">The sequence shown here is derived from an EMBL/GenBank/DDBJ whole genome shotgun (WGS) entry which is preliminary data.</text>
</comment>
<dbReference type="PANTHER" id="PTHR31828">
    <property type="entry name" value="PHOSPHOLIPASE A1-IIGAMMA"/>
    <property type="match status" value="1"/>
</dbReference>
<keyword evidence="8" id="KW-1185">Reference proteome</keyword>
<dbReference type="GO" id="GO:0008970">
    <property type="term" value="F:phospholipase A1 activity"/>
    <property type="evidence" value="ECO:0007669"/>
    <property type="project" value="UniProtKB-UniRule"/>
</dbReference>
<keyword evidence="3 5" id="KW-0442">Lipid degradation</keyword>
<name>A0AAN7PXQ6_9MYRT</name>
<gene>
    <name evidence="7" type="ORF">SAY87_009340</name>
</gene>
<proteinExistence type="inferred from homology"/>
<evidence type="ECO:0000259" key="6">
    <source>
        <dbReference type="Pfam" id="PF01764"/>
    </source>
</evidence>
<dbReference type="FunFam" id="3.40.50.1820:FF:000065">
    <property type="entry name" value="Phospholipase A1-II 3"/>
    <property type="match status" value="1"/>
</dbReference>
<comment type="function">
    <text evidence="5">Acylhydrolase that catalyzes the hydrolysis of phospholipids at the sn-1 position.</text>
</comment>
<evidence type="ECO:0000313" key="7">
    <source>
        <dbReference type="EMBL" id="KAK4755583.1"/>
    </source>
</evidence>
<organism evidence="7 8">
    <name type="scientific">Trapa incisa</name>
    <dbReference type="NCBI Taxonomy" id="236973"/>
    <lineage>
        <taxon>Eukaryota</taxon>
        <taxon>Viridiplantae</taxon>
        <taxon>Streptophyta</taxon>
        <taxon>Embryophyta</taxon>
        <taxon>Tracheophyta</taxon>
        <taxon>Spermatophyta</taxon>
        <taxon>Magnoliopsida</taxon>
        <taxon>eudicotyledons</taxon>
        <taxon>Gunneridae</taxon>
        <taxon>Pentapetalae</taxon>
        <taxon>rosids</taxon>
        <taxon>malvids</taxon>
        <taxon>Myrtales</taxon>
        <taxon>Lythraceae</taxon>
        <taxon>Trapa</taxon>
    </lineage>
</organism>
<evidence type="ECO:0000313" key="8">
    <source>
        <dbReference type="Proteomes" id="UP001345219"/>
    </source>
</evidence>
<dbReference type="InterPro" id="IPR033556">
    <property type="entry name" value="PLA"/>
</dbReference>
<evidence type="ECO:0000256" key="2">
    <source>
        <dbReference type="ARBA" id="ARBA00022801"/>
    </source>
</evidence>
<evidence type="ECO:0000256" key="4">
    <source>
        <dbReference type="ARBA" id="ARBA00023098"/>
    </source>
</evidence>